<dbReference type="InterPro" id="IPR031381">
    <property type="entry name" value="YtcA"/>
</dbReference>
<keyword evidence="13" id="KW-1185">Reference proteome</keyword>
<evidence type="ECO:0000256" key="1">
    <source>
        <dbReference type="ARBA" id="ARBA00004141"/>
    </source>
</evidence>
<comment type="caution">
    <text evidence="12">The sequence shown here is derived from an EMBL/GenBank/DDBJ whole genome shotgun (WGS) entry which is preliminary data.</text>
</comment>
<gene>
    <name evidence="12" type="ORF">BDD21_4913</name>
</gene>
<sequence>MRRQELASRLILGGTAARRLALPAPLLLGLQGCGYTASPSLPFYGAYFPYWLFCAALGVLGSVLVRTLLIRLGIDEGMPFRTLVYIALACLIAFAVAATVFGR</sequence>
<evidence type="ECO:0000256" key="10">
    <source>
        <dbReference type="ARBA" id="ARBA00023288"/>
    </source>
</evidence>
<evidence type="ECO:0000256" key="11">
    <source>
        <dbReference type="SAM" id="Phobius"/>
    </source>
</evidence>
<evidence type="ECO:0000313" key="13">
    <source>
        <dbReference type="Proteomes" id="UP000274556"/>
    </source>
</evidence>
<evidence type="ECO:0000256" key="7">
    <source>
        <dbReference type="ARBA" id="ARBA00022989"/>
    </source>
</evidence>
<dbReference type="RefSeq" id="WP_120800109.1">
    <property type="nucleotide sequence ID" value="NZ_RBXL01000001.1"/>
</dbReference>
<feature type="transmembrane region" description="Helical" evidence="11">
    <location>
        <begin position="50"/>
        <end position="70"/>
    </location>
</feature>
<keyword evidence="5 11" id="KW-0812">Transmembrane</keyword>
<evidence type="ECO:0000256" key="3">
    <source>
        <dbReference type="ARBA" id="ARBA00021237"/>
    </source>
</evidence>
<dbReference type="Pfam" id="PF17090">
    <property type="entry name" value="Ytca"/>
    <property type="match status" value="1"/>
</dbReference>
<keyword evidence="9" id="KW-0564">Palmitate</keyword>
<comment type="similarity">
    <text evidence="2">Belongs to the YtcA family.</text>
</comment>
<organism evidence="12 13">
    <name type="scientific">Thiocapsa rosea</name>
    <dbReference type="NCBI Taxonomy" id="69360"/>
    <lineage>
        <taxon>Bacteria</taxon>
        <taxon>Pseudomonadati</taxon>
        <taxon>Pseudomonadota</taxon>
        <taxon>Gammaproteobacteria</taxon>
        <taxon>Chromatiales</taxon>
        <taxon>Chromatiaceae</taxon>
        <taxon>Thiocapsa</taxon>
    </lineage>
</organism>
<proteinExistence type="inferred from homology"/>
<keyword evidence="8 11" id="KW-0472">Membrane</keyword>
<dbReference type="GO" id="GO:0016020">
    <property type="term" value="C:membrane"/>
    <property type="evidence" value="ECO:0007669"/>
    <property type="project" value="UniProtKB-SubCell"/>
</dbReference>
<dbReference type="EMBL" id="RBXL01000001">
    <property type="protein sequence ID" value="RKT47346.1"/>
    <property type="molecule type" value="Genomic_DNA"/>
</dbReference>
<evidence type="ECO:0000256" key="6">
    <source>
        <dbReference type="ARBA" id="ARBA00022729"/>
    </source>
</evidence>
<comment type="subcellular location">
    <subcellularLocation>
        <location evidence="1">Membrane</location>
        <topology evidence="1">Multi-pass membrane protein</topology>
    </subcellularLocation>
</comment>
<dbReference type="Proteomes" id="UP000274556">
    <property type="component" value="Unassembled WGS sequence"/>
</dbReference>
<feature type="transmembrane region" description="Helical" evidence="11">
    <location>
        <begin position="20"/>
        <end position="38"/>
    </location>
</feature>
<name>A0A495VD66_9GAMM</name>
<evidence type="ECO:0000256" key="9">
    <source>
        <dbReference type="ARBA" id="ARBA00023139"/>
    </source>
</evidence>
<evidence type="ECO:0000256" key="4">
    <source>
        <dbReference type="ARBA" id="ARBA00022475"/>
    </source>
</evidence>
<dbReference type="AlphaFoldDB" id="A0A495VD66"/>
<evidence type="ECO:0000256" key="8">
    <source>
        <dbReference type="ARBA" id="ARBA00023136"/>
    </source>
</evidence>
<evidence type="ECO:0000313" key="12">
    <source>
        <dbReference type="EMBL" id="RKT47346.1"/>
    </source>
</evidence>
<keyword evidence="6" id="KW-0732">Signal</keyword>
<dbReference type="OrthoDB" id="5958921at2"/>
<evidence type="ECO:0000256" key="2">
    <source>
        <dbReference type="ARBA" id="ARBA00008208"/>
    </source>
</evidence>
<feature type="transmembrane region" description="Helical" evidence="11">
    <location>
        <begin position="82"/>
        <end position="101"/>
    </location>
</feature>
<keyword evidence="10" id="KW-0449">Lipoprotein</keyword>
<keyword evidence="4" id="KW-1003">Cell membrane</keyword>
<reference evidence="12 13" key="1">
    <citation type="submission" date="2018-10" db="EMBL/GenBank/DDBJ databases">
        <title>Genomic Encyclopedia of Archaeal and Bacterial Type Strains, Phase II (KMG-II): from individual species to whole genera.</title>
        <authorList>
            <person name="Goeker M."/>
        </authorList>
    </citation>
    <scope>NUCLEOTIDE SEQUENCE [LARGE SCALE GENOMIC DNA]</scope>
    <source>
        <strain evidence="12 13">DSM 235</strain>
    </source>
</reference>
<keyword evidence="7 11" id="KW-1133">Transmembrane helix</keyword>
<dbReference type="PROSITE" id="PS51257">
    <property type="entry name" value="PROKAR_LIPOPROTEIN"/>
    <property type="match status" value="1"/>
</dbReference>
<protein>
    <recommendedName>
        <fullName evidence="3">Uncharacterized protein YtcA</fullName>
    </recommendedName>
</protein>
<evidence type="ECO:0000256" key="5">
    <source>
        <dbReference type="ARBA" id="ARBA00022692"/>
    </source>
</evidence>
<accession>A0A495VD66</accession>